<comment type="catalytic activity">
    <reaction evidence="9 10 11">
        <text>adenosine(37) in tRNA + dimethylallyl diphosphate = N(6)-dimethylallyladenosine(37) in tRNA + diphosphate</text>
        <dbReference type="Rhea" id="RHEA:26482"/>
        <dbReference type="Rhea" id="RHEA-COMP:10162"/>
        <dbReference type="Rhea" id="RHEA-COMP:10375"/>
        <dbReference type="ChEBI" id="CHEBI:33019"/>
        <dbReference type="ChEBI" id="CHEBI:57623"/>
        <dbReference type="ChEBI" id="CHEBI:74411"/>
        <dbReference type="ChEBI" id="CHEBI:74415"/>
        <dbReference type="EC" id="2.5.1.75"/>
    </reaction>
</comment>
<sequence length="343" mass="38998">MGTVGICEDKELQLLLTQFPLEQTHKLIPRSQKKKVIIIAGPTGVGKTALSLLIAKAIGGEIISADSMQVYRGMDIGTAKASLEDRSEVIHHLIDSRCLDETFNVVEFCKEANSAIKEILDRGAVPIIVGGTGFYIHSLIYGPPSGPSSKPDLRAKLEIEMDTLGTEVLYERLKTLDPDYAMTVTSKDRQKIVRALEIISVTKNKVSALLPVISELSETYDFRCWFLYMPKEILYPRIEKRCDEMLQKGFVEEVKQLELQGLSKNQTASQAIGYRQCLSYLQSSKTQEDLQQFITLFKQSSRRYAKRQFTWFRKEPLFRWLNLNKVSVEIAAEIIIRDYEQSF</sequence>
<comment type="caution">
    <text evidence="10">Lacks conserved residue(s) required for the propagation of feature annotation.</text>
</comment>
<dbReference type="HAMAP" id="MF_00185">
    <property type="entry name" value="IPP_trans"/>
    <property type="match status" value="1"/>
</dbReference>
<name>A0ABX8V1M6_9BACT</name>
<dbReference type="InterPro" id="IPR018022">
    <property type="entry name" value="IPT"/>
</dbReference>
<reference evidence="14 15" key="1">
    <citation type="journal article" date="2022" name="bioRxiv">
        <title>Ecology and evolution of chlamydial symbionts of arthropods.</title>
        <authorList>
            <person name="Halter T."/>
            <person name="Koestlbacher S."/>
            <person name="Collingro A."/>
            <person name="Sixt B.S."/>
            <person name="Toenshoff E.R."/>
            <person name="Hendrickx F."/>
            <person name="Kostanjsek R."/>
            <person name="Horn M."/>
        </authorList>
    </citation>
    <scope>NUCLEOTIDE SEQUENCE [LARGE SCALE GENOMIC DNA]</scope>
    <source>
        <strain evidence="14">W744xW776</strain>
    </source>
</reference>
<dbReference type="PANTHER" id="PTHR11088">
    <property type="entry name" value="TRNA DIMETHYLALLYLTRANSFERASE"/>
    <property type="match status" value="1"/>
</dbReference>
<dbReference type="NCBIfam" id="TIGR00174">
    <property type="entry name" value="miaA"/>
    <property type="match status" value="1"/>
</dbReference>
<keyword evidence="5 10" id="KW-0819">tRNA processing</keyword>
<feature type="binding site" evidence="10">
    <location>
        <begin position="43"/>
        <end position="48"/>
    </location>
    <ligand>
        <name>substrate</name>
    </ligand>
</feature>
<evidence type="ECO:0000256" key="5">
    <source>
        <dbReference type="ARBA" id="ARBA00022694"/>
    </source>
</evidence>
<comment type="cofactor">
    <cofactor evidence="1 10">
        <name>Mg(2+)</name>
        <dbReference type="ChEBI" id="CHEBI:18420"/>
    </cofactor>
</comment>
<protein>
    <recommendedName>
        <fullName evidence="10">tRNA dimethylallyltransferase</fullName>
        <ecNumber evidence="10">2.5.1.75</ecNumber>
    </recommendedName>
    <alternativeName>
        <fullName evidence="10">Dimethylallyl diphosphate:tRNA dimethylallyltransferase</fullName>
        <shortName evidence="10">DMAPP:tRNA dimethylallyltransferase</shortName>
        <shortName evidence="10">DMATase</shortName>
    </alternativeName>
    <alternativeName>
        <fullName evidence="10">Isopentenyl-diphosphate:tRNA isopentenyltransferase</fullName>
        <shortName evidence="10">IPP transferase</shortName>
        <shortName evidence="10">IPPT</shortName>
        <shortName evidence="10">IPTase</shortName>
    </alternativeName>
</protein>
<accession>A0ABX8V1M6</accession>
<evidence type="ECO:0000256" key="11">
    <source>
        <dbReference type="RuleBase" id="RU003783"/>
    </source>
</evidence>
<evidence type="ECO:0000313" key="14">
    <source>
        <dbReference type="EMBL" id="QYF49123.1"/>
    </source>
</evidence>
<dbReference type="Proteomes" id="UP000826014">
    <property type="component" value="Chromosome"/>
</dbReference>
<evidence type="ECO:0000313" key="15">
    <source>
        <dbReference type="Proteomes" id="UP000826014"/>
    </source>
</evidence>
<keyword evidence="6 10" id="KW-0547">Nucleotide-binding</keyword>
<evidence type="ECO:0000256" key="3">
    <source>
        <dbReference type="ARBA" id="ARBA00005842"/>
    </source>
</evidence>
<keyword evidence="4 10" id="KW-0808">Transferase</keyword>
<comment type="function">
    <text evidence="2 10 12">Catalyzes the transfer of a dimethylallyl group onto the adenine at position 37 in tRNAs that read codons beginning with uridine, leading to the formation of N6-(dimethylallyl)adenosine (i(6)A).</text>
</comment>
<evidence type="ECO:0000256" key="8">
    <source>
        <dbReference type="ARBA" id="ARBA00022842"/>
    </source>
</evidence>
<feature type="region of interest" description="Interaction with substrate tRNA" evidence="10">
    <location>
        <begin position="66"/>
        <end position="69"/>
    </location>
</feature>
<evidence type="ECO:0000256" key="4">
    <source>
        <dbReference type="ARBA" id="ARBA00022679"/>
    </source>
</evidence>
<evidence type="ECO:0000256" key="13">
    <source>
        <dbReference type="RuleBase" id="RU003785"/>
    </source>
</evidence>
<organism evidence="14 15">
    <name type="scientific">Candidatus Rhabdochlamydia oedothoracis</name>
    <dbReference type="NCBI Taxonomy" id="2720720"/>
    <lineage>
        <taxon>Bacteria</taxon>
        <taxon>Pseudomonadati</taxon>
        <taxon>Chlamydiota</taxon>
        <taxon>Chlamydiia</taxon>
        <taxon>Parachlamydiales</taxon>
        <taxon>Candidatus Rhabdochlamydiaceae</taxon>
        <taxon>Candidatus Rhabdochlamydia</taxon>
    </lineage>
</organism>
<evidence type="ECO:0000256" key="12">
    <source>
        <dbReference type="RuleBase" id="RU003784"/>
    </source>
</evidence>
<evidence type="ECO:0000256" key="9">
    <source>
        <dbReference type="ARBA" id="ARBA00049563"/>
    </source>
</evidence>
<comment type="similarity">
    <text evidence="3 10 13">Belongs to the IPP transferase family.</text>
</comment>
<dbReference type="Gene3D" id="3.40.50.300">
    <property type="entry name" value="P-loop containing nucleotide triphosphate hydrolases"/>
    <property type="match status" value="1"/>
</dbReference>
<keyword evidence="15" id="KW-1185">Reference proteome</keyword>
<dbReference type="InterPro" id="IPR027417">
    <property type="entry name" value="P-loop_NTPase"/>
</dbReference>
<dbReference type="InterPro" id="IPR039657">
    <property type="entry name" value="Dimethylallyltransferase"/>
</dbReference>
<dbReference type="Pfam" id="PF01715">
    <property type="entry name" value="IPPT"/>
    <property type="match status" value="1"/>
</dbReference>
<evidence type="ECO:0000256" key="7">
    <source>
        <dbReference type="ARBA" id="ARBA00022840"/>
    </source>
</evidence>
<keyword evidence="7 10" id="KW-0067">ATP-binding</keyword>
<feature type="binding site" evidence="10">
    <location>
        <begin position="41"/>
        <end position="48"/>
    </location>
    <ligand>
        <name>ATP</name>
        <dbReference type="ChEBI" id="CHEBI:30616"/>
    </ligand>
</feature>
<dbReference type="Gene3D" id="1.10.20.140">
    <property type="match status" value="1"/>
</dbReference>
<dbReference type="EMBL" id="CP075587">
    <property type="protein sequence ID" value="QYF49123.1"/>
    <property type="molecule type" value="Genomic_DNA"/>
</dbReference>
<evidence type="ECO:0000256" key="10">
    <source>
        <dbReference type="HAMAP-Rule" id="MF_00185"/>
    </source>
</evidence>
<feature type="site" description="Interaction with substrate tRNA" evidence="10">
    <location>
        <position position="154"/>
    </location>
</feature>
<evidence type="ECO:0000256" key="1">
    <source>
        <dbReference type="ARBA" id="ARBA00001946"/>
    </source>
</evidence>
<feature type="site" description="Interaction with substrate tRNA" evidence="10">
    <location>
        <position position="132"/>
    </location>
</feature>
<evidence type="ECO:0000256" key="6">
    <source>
        <dbReference type="ARBA" id="ARBA00022741"/>
    </source>
</evidence>
<evidence type="ECO:0000256" key="2">
    <source>
        <dbReference type="ARBA" id="ARBA00003213"/>
    </source>
</evidence>
<comment type="subunit">
    <text evidence="10">Monomer.</text>
</comment>
<keyword evidence="8 10" id="KW-0460">Magnesium</keyword>
<gene>
    <name evidence="10" type="primary">miaA</name>
    <name evidence="14" type="ORF">RHABOEDO_001395</name>
</gene>
<dbReference type="GO" id="GO:0052381">
    <property type="term" value="F:tRNA dimethylallyltransferase activity"/>
    <property type="evidence" value="ECO:0007669"/>
    <property type="project" value="UniProtKB-EC"/>
</dbReference>
<dbReference type="PANTHER" id="PTHR11088:SF60">
    <property type="entry name" value="TRNA DIMETHYLALLYLTRANSFERASE"/>
    <property type="match status" value="1"/>
</dbReference>
<proteinExistence type="inferred from homology"/>
<dbReference type="RefSeq" id="WP_215216856.1">
    <property type="nucleotide sequence ID" value="NZ_CP075587.1"/>
</dbReference>
<dbReference type="SUPFAM" id="SSF52540">
    <property type="entry name" value="P-loop containing nucleoside triphosphate hydrolases"/>
    <property type="match status" value="2"/>
</dbReference>
<dbReference type="EC" id="2.5.1.75" evidence="10"/>